<dbReference type="STRING" id="1348853.LK12_03450"/>
<dbReference type="Proteomes" id="UP000031057">
    <property type="component" value="Unassembled WGS sequence"/>
</dbReference>
<accession>A0A0B1ZRZ3</accession>
<dbReference type="OrthoDB" id="8265691at2"/>
<dbReference type="EMBL" id="JTDI01000001">
    <property type="protein sequence ID" value="KHK93361.1"/>
    <property type="molecule type" value="Genomic_DNA"/>
</dbReference>
<comment type="caution">
    <text evidence="1">The sequence shown here is derived from an EMBL/GenBank/DDBJ whole genome shotgun (WGS) entry which is preliminary data.</text>
</comment>
<keyword evidence="2" id="KW-1185">Reference proteome</keyword>
<organism evidence="1 2">
    <name type="scientific">Novosphingobium malaysiense</name>
    <dbReference type="NCBI Taxonomy" id="1348853"/>
    <lineage>
        <taxon>Bacteria</taxon>
        <taxon>Pseudomonadati</taxon>
        <taxon>Pseudomonadota</taxon>
        <taxon>Alphaproteobacteria</taxon>
        <taxon>Sphingomonadales</taxon>
        <taxon>Sphingomonadaceae</taxon>
        <taxon>Novosphingobium</taxon>
    </lineage>
</organism>
<dbReference type="RefSeq" id="WP_039279311.1">
    <property type="nucleotide sequence ID" value="NZ_JTDI01000001.1"/>
</dbReference>
<reference evidence="1 2" key="1">
    <citation type="submission" date="2014-10" db="EMBL/GenBank/DDBJ databases">
        <title>Genome sequence of Novosphingobium malaysiense MUSC 273(T).</title>
        <authorList>
            <person name="Lee L.-H."/>
        </authorList>
    </citation>
    <scope>NUCLEOTIDE SEQUENCE [LARGE SCALE GENOMIC DNA]</scope>
    <source>
        <strain evidence="1 2">MUSC 273</strain>
    </source>
</reference>
<name>A0A0B1ZRZ3_9SPHN</name>
<sequence>MQPDLLAPSFDYSVVDGLGRAFQRGIVPRLDDKVFRARAAGPAVELANLEVGIDLQRLGERTWLDRGSLQPLLSALAAKPRQWLAPDGRRGSITGEGLEQEETLNSFKIDAHKAALTAGFEKAALLVAAMGELIGNVIDHSEAVGSGIALFSAEAGRFEFVIADAGIGALRSLTRNPDHAGLGDEGAALEAMIEAGVSRFGSDTGHGNGFRPIFEKLADMTGELRFRSGDYALTLDGRFGDHIARQVSQKPRLNGLLAAVSCSAPNRGWI</sequence>
<evidence type="ECO:0000313" key="1">
    <source>
        <dbReference type="EMBL" id="KHK93361.1"/>
    </source>
</evidence>
<protein>
    <submittedName>
        <fullName evidence="1">Uncharacterized protein</fullName>
    </submittedName>
</protein>
<gene>
    <name evidence="1" type="ORF">LK12_03450</name>
</gene>
<proteinExistence type="predicted"/>
<evidence type="ECO:0000313" key="2">
    <source>
        <dbReference type="Proteomes" id="UP000031057"/>
    </source>
</evidence>
<dbReference type="AlphaFoldDB" id="A0A0B1ZRZ3"/>